<dbReference type="InterPro" id="IPR002641">
    <property type="entry name" value="PNPLA_dom"/>
</dbReference>
<keyword evidence="3 4" id="KW-0443">Lipid metabolism</keyword>
<keyword evidence="1 4" id="KW-0378">Hydrolase</keyword>
<gene>
    <name evidence="6" type="ORF">BJY24_005402</name>
</gene>
<dbReference type="InterPro" id="IPR050301">
    <property type="entry name" value="NTE"/>
</dbReference>
<dbReference type="PROSITE" id="PS51635">
    <property type="entry name" value="PNPLA"/>
    <property type="match status" value="1"/>
</dbReference>
<sequence>MVSPVSPNGFRSALVLGGGGPVGISWMAGLAVGLREQGVDLGRADRFVGTSAGAVVGAVLAGDGDIARLLNPPRRGAAPVRADLGRVSEIFGILAAQGPDPRPARRRVGELALAAGAGDPADHVERMLALVGQSQWPPGDLLITSIDIGTGDLRVWTRTGAASLPQALAASTAVPGVFPPIPIDGGTYIDGGIRSAINADLASGADLVVIVEPLAHMFPRTATDGELGAATVVSLAPDAEAVAAFGPDVFDPAVLVPAYQAGVRQSVTAATVLTDVWPA</sequence>
<evidence type="ECO:0000313" key="6">
    <source>
        <dbReference type="EMBL" id="MBB5916490.1"/>
    </source>
</evidence>
<dbReference type="Pfam" id="PF01734">
    <property type="entry name" value="Patatin"/>
    <property type="match status" value="1"/>
</dbReference>
<proteinExistence type="predicted"/>
<feature type="short sequence motif" description="GXGXXG" evidence="4">
    <location>
        <begin position="18"/>
        <end position="23"/>
    </location>
</feature>
<dbReference type="InterPro" id="IPR016035">
    <property type="entry name" value="Acyl_Trfase/lysoPLipase"/>
</dbReference>
<feature type="short sequence motif" description="GXSXG" evidence="4">
    <location>
        <begin position="49"/>
        <end position="53"/>
    </location>
</feature>
<reference evidence="6 7" key="1">
    <citation type="submission" date="2020-08" db="EMBL/GenBank/DDBJ databases">
        <title>Sequencing the genomes of 1000 actinobacteria strains.</title>
        <authorList>
            <person name="Klenk H.-P."/>
        </authorList>
    </citation>
    <scope>NUCLEOTIDE SEQUENCE [LARGE SCALE GENOMIC DNA]</scope>
    <source>
        <strain evidence="6 7">DSM 43582</strain>
    </source>
</reference>
<feature type="domain" description="PNPLA" evidence="5">
    <location>
        <begin position="14"/>
        <end position="203"/>
    </location>
</feature>
<dbReference type="RefSeq" id="WP_051163529.1">
    <property type="nucleotide sequence ID" value="NZ_JACHIT010000002.1"/>
</dbReference>
<dbReference type="GO" id="GO:0016042">
    <property type="term" value="P:lipid catabolic process"/>
    <property type="evidence" value="ECO:0007669"/>
    <property type="project" value="UniProtKB-UniRule"/>
</dbReference>
<evidence type="ECO:0000259" key="5">
    <source>
        <dbReference type="PROSITE" id="PS51635"/>
    </source>
</evidence>
<accession>A0A7W9PI28</accession>
<dbReference type="EMBL" id="JACHIT010000002">
    <property type="protein sequence ID" value="MBB5916490.1"/>
    <property type="molecule type" value="Genomic_DNA"/>
</dbReference>
<evidence type="ECO:0000256" key="1">
    <source>
        <dbReference type="ARBA" id="ARBA00022801"/>
    </source>
</evidence>
<feature type="active site" description="Proton acceptor" evidence="4">
    <location>
        <position position="190"/>
    </location>
</feature>
<dbReference type="SUPFAM" id="SSF52151">
    <property type="entry name" value="FabD/lysophospholipase-like"/>
    <property type="match status" value="1"/>
</dbReference>
<organism evidence="6 7">
    <name type="scientific">Nocardia transvalensis</name>
    <dbReference type="NCBI Taxonomy" id="37333"/>
    <lineage>
        <taxon>Bacteria</taxon>
        <taxon>Bacillati</taxon>
        <taxon>Actinomycetota</taxon>
        <taxon>Actinomycetes</taxon>
        <taxon>Mycobacteriales</taxon>
        <taxon>Nocardiaceae</taxon>
        <taxon>Nocardia</taxon>
    </lineage>
</organism>
<dbReference type="Proteomes" id="UP000540412">
    <property type="component" value="Unassembled WGS sequence"/>
</dbReference>
<comment type="caution">
    <text evidence="6">The sequence shown here is derived from an EMBL/GenBank/DDBJ whole genome shotgun (WGS) entry which is preliminary data.</text>
</comment>
<keyword evidence="2 4" id="KW-0442">Lipid degradation</keyword>
<dbReference type="PANTHER" id="PTHR14226:SF57">
    <property type="entry name" value="BLR7027 PROTEIN"/>
    <property type="match status" value="1"/>
</dbReference>
<dbReference type="Gene3D" id="3.40.1090.10">
    <property type="entry name" value="Cytosolic phospholipase A2 catalytic domain"/>
    <property type="match status" value="2"/>
</dbReference>
<dbReference type="AlphaFoldDB" id="A0A7W9PI28"/>
<keyword evidence="7" id="KW-1185">Reference proteome</keyword>
<evidence type="ECO:0000256" key="4">
    <source>
        <dbReference type="PROSITE-ProRule" id="PRU01161"/>
    </source>
</evidence>
<feature type="active site" description="Nucleophile" evidence="4">
    <location>
        <position position="51"/>
    </location>
</feature>
<name>A0A7W9PI28_9NOCA</name>
<protein>
    <submittedName>
        <fullName evidence="6">NTE family protein</fullName>
    </submittedName>
</protein>
<evidence type="ECO:0000256" key="2">
    <source>
        <dbReference type="ARBA" id="ARBA00022963"/>
    </source>
</evidence>
<feature type="short sequence motif" description="DGA/G" evidence="4">
    <location>
        <begin position="190"/>
        <end position="192"/>
    </location>
</feature>
<dbReference type="GO" id="GO:0016787">
    <property type="term" value="F:hydrolase activity"/>
    <property type="evidence" value="ECO:0007669"/>
    <property type="project" value="UniProtKB-UniRule"/>
</dbReference>
<dbReference type="PANTHER" id="PTHR14226">
    <property type="entry name" value="NEUROPATHY TARGET ESTERASE/SWISS CHEESE D.MELANOGASTER"/>
    <property type="match status" value="1"/>
</dbReference>
<evidence type="ECO:0000313" key="7">
    <source>
        <dbReference type="Proteomes" id="UP000540412"/>
    </source>
</evidence>
<evidence type="ECO:0000256" key="3">
    <source>
        <dbReference type="ARBA" id="ARBA00023098"/>
    </source>
</evidence>